<accession>A0A2X2DFN2</accession>
<protein>
    <submittedName>
        <fullName evidence="1">Uncharacterized protein</fullName>
    </submittedName>
</protein>
<dbReference type="EMBL" id="UAUF01000015">
    <property type="protein sequence ID" value="SPZ16306.1"/>
    <property type="molecule type" value="Genomic_DNA"/>
</dbReference>
<gene>
    <name evidence="1" type="ORF">NCTC11842_05337</name>
</gene>
<sequence length="43" mass="4747">MSGMYGFAPYLTLTACCSEGVDVLVVLRRQARTCMAFANDQQQ</sequence>
<dbReference type="Proteomes" id="UP000250443">
    <property type="component" value="Unassembled WGS sequence"/>
</dbReference>
<evidence type="ECO:0000313" key="1">
    <source>
        <dbReference type="EMBL" id="SPZ16306.1"/>
    </source>
</evidence>
<proteinExistence type="predicted"/>
<organism evidence="1 2">
    <name type="scientific">Pseudomonas luteola</name>
    <dbReference type="NCBI Taxonomy" id="47886"/>
    <lineage>
        <taxon>Bacteria</taxon>
        <taxon>Pseudomonadati</taxon>
        <taxon>Pseudomonadota</taxon>
        <taxon>Gammaproteobacteria</taxon>
        <taxon>Pseudomonadales</taxon>
        <taxon>Pseudomonadaceae</taxon>
        <taxon>Pseudomonas</taxon>
    </lineage>
</organism>
<reference evidence="1 2" key="1">
    <citation type="submission" date="2018-06" db="EMBL/GenBank/DDBJ databases">
        <authorList>
            <consortium name="Pathogen Informatics"/>
            <person name="Doyle S."/>
        </authorList>
    </citation>
    <scope>NUCLEOTIDE SEQUENCE [LARGE SCALE GENOMIC DNA]</scope>
    <source>
        <strain evidence="1 2">NCTC11842</strain>
    </source>
</reference>
<name>A0A2X2DFN2_PSELU</name>
<evidence type="ECO:0000313" key="2">
    <source>
        <dbReference type="Proteomes" id="UP000250443"/>
    </source>
</evidence>
<dbReference type="AlphaFoldDB" id="A0A2X2DFN2"/>